<keyword evidence="7 12" id="KW-1133">Transmembrane helix</keyword>
<keyword evidence="3" id="KW-0813">Transport</keyword>
<dbReference type="EMBL" id="CH991554">
    <property type="protein sequence ID" value="EDQ88434.1"/>
    <property type="molecule type" value="Genomic_DNA"/>
</dbReference>
<dbReference type="RefSeq" id="XP_001746538.1">
    <property type="nucleotide sequence ID" value="XM_001746486.1"/>
</dbReference>
<evidence type="ECO:0000256" key="4">
    <source>
        <dbReference type="ARBA" id="ARBA00022692"/>
    </source>
</evidence>
<evidence type="ECO:0000313" key="14">
    <source>
        <dbReference type="Proteomes" id="UP000001357"/>
    </source>
</evidence>
<keyword evidence="8" id="KW-0811">Translocation</keyword>
<evidence type="ECO:0000256" key="9">
    <source>
        <dbReference type="ARBA" id="ARBA00023128"/>
    </source>
</evidence>
<dbReference type="GeneID" id="5891902"/>
<dbReference type="FunCoup" id="A9V1G1">
    <property type="interactions" value="1174"/>
</dbReference>
<evidence type="ECO:0000256" key="12">
    <source>
        <dbReference type="SAM" id="Phobius"/>
    </source>
</evidence>
<name>A9V1G1_MONBE</name>
<dbReference type="eggNOG" id="KOG4111">
    <property type="taxonomic scope" value="Eukaryota"/>
</dbReference>
<dbReference type="InterPro" id="IPR005683">
    <property type="entry name" value="Tom22"/>
</dbReference>
<evidence type="ECO:0000256" key="7">
    <source>
        <dbReference type="ARBA" id="ARBA00022989"/>
    </source>
</evidence>
<organism evidence="13 14">
    <name type="scientific">Monosiga brevicollis</name>
    <name type="common">Choanoflagellate</name>
    <dbReference type="NCBI Taxonomy" id="81824"/>
    <lineage>
        <taxon>Eukaryota</taxon>
        <taxon>Choanoflagellata</taxon>
        <taxon>Craspedida</taxon>
        <taxon>Salpingoecidae</taxon>
        <taxon>Monosiga</taxon>
    </lineage>
</organism>
<keyword evidence="5" id="KW-1000">Mitochondrion outer membrane</keyword>
<keyword evidence="11" id="KW-0675">Receptor</keyword>
<proteinExistence type="inferred from homology"/>
<dbReference type="GO" id="GO:0030150">
    <property type="term" value="P:protein import into mitochondrial matrix"/>
    <property type="evidence" value="ECO:0000318"/>
    <property type="project" value="GO_Central"/>
</dbReference>
<dbReference type="KEGG" id="mbr:MONBRDRAFT_32747"/>
<dbReference type="AlphaFoldDB" id="A9V1G1"/>
<evidence type="ECO:0000313" key="13">
    <source>
        <dbReference type="EMBL" id="EDQ88434.1"/>
    </source>
</evidence>
<keyword evidence="9" id="KW-0496">Mitochondrion</keyword>
<dbReference type="PANTHER" id="PTHR12504">
    <property type="entry name" value="MITOCHONDRIAL IMPORT RECEPTOR SUBUNIT TOM22"/>
    <property type="match status" value="1"/>
</dbReference>
<gene>
    <name evidence="13" type="ORF">MONBRDRAFT_32747</name>
</gene>
<evidence type="ECO:0000256" key="10">
    <source>
        <dbReference type="ARBA" id="ARBA00023136"/>
    </source>
</evidence>
<evidence type="ECO:0000256" key="3">
    <source>
        <dbReference type="ARBA" id="ARBA00022448"/>
    </source>
</evidence>
<evidence type="ECO:0000256" key="6">
    <source>
        <dbReference type="ARBA" id="ARBA00022927"/>
    </source>
</evidence>
<keyword evidence="10 12" id="KW-0472">Membrane</keyword>
<keyword evidence="14" id="KW-1185">Reference proteome</keyword>
<dbReference type="InParanoid" id="A9V1G1"/>
<dbReference type="GO" id="GO:0006886">
    <property type="term" value="P:intracellular protein transport"/>
    <property type="evidence" value="ECO:0007669"/>
    <property type="project" value="InterPro"/>
</dbReference>
<feature type="transmembrane region" description="Helical" evidence="12">
    <location>
        <begin position="57"/>
        <end position="74"/>
    </location>
</feature>
<dbReference type="CDD" id="cd22884">
    <property type="entry name" value="TOM22"/>
    <property type="match status" value="1"/>
</dbReference>
<evidence type="ECO:0008006" key="15">
    <source>
        <dbReference type="Google" id="ProtNLM"/>
    </source>
</evidence>
<dbReference type="GO" id="GO:0005742">
    <property type="term" value="C:mitochondrial outer membrane translocase complex"/>
    <property type="evidence" value="ECO:0000318"/>
    <property type="project" value="GO_Central"/>
</dbReference>
<evidence type="ECO:0000256" key="2">
    <source>
        <dbReference type="ARBA" id="ARBA00009874"/>
    </source>
</evidence>
<protein>
    <recommendedName>
        <fullName evidence="15">Mitochondrial import receptor subunit TOM22 homolog</fullName>
    </recommendedName>
</protein>
<comment type="subcellular location">
    <subcellularLocation>
        <location evidence="1">Mitochondrion outer membrane</location>
        <topology evidence="1">Single-pass membrane protein</topology>
    </subcellularLocation>
</comment>
<evidence type="ECO:0000256" key="11">
    <source>
        <dbReference type="ARBA" id="ARBA00023170"/>
    </source>
</evidence>
<reference evidence="13 14" key="1">
    <citation type="journal article" date="2008" name="Nature">
        <title>The genome of the choanoflagellate Monosiga brevicollis and the origin of metazoans.</title>
        <authorList>
            <consortium name="JGI Sequencing"/>
            <person name="King N."/>
            <person name="Westbrook M.J."/>
            <person name="Young S.L."/>
            <person name="Kuo A."/>
            <person name="Abedin M."/>
            <person name="Chapman J."/>
            <person name="Fairclough S."/>
            <person name="Hellsten U."/>
            <person name="Isogai Y."/>
            <person name="Letunic I."/>
            <person name="Marr M."/>
            <person name="Pincus D."/>
            <person name="Putnam N."/>
            <person name="Rokas A."/>
            <person name="Wright K.J."/>
            <person name="Zuzow R."/>
            <person name="Dirks W."/>
            <person name="Good M."/>
            <person name="Goodstein D."/>
            <person name="Lemons D."/>
            <person name="Li W."/>
            <person name="Lyons J.B."/>
            <person name="Morris A."/>
            <person name="Nichols S."/>
            <person name="Richter D.J."/>
            <person name="Salamov A."/>
            <person name="Bork P."/>
            <person name="Lim W.A."/>
            <person name="Manning G."/>
            <person name="Miller W.T."/>
            <person name="McGinnis W."/>
            <person name="Shapiro H."/>
            <person name="Tjian R."/>
            <person name="Grigoriev I.V."/>
            <person name="Rokhsar D."/>
        </authorList>
    </citation>
    <scope>NUCLEOTIDE SEQUENCE [LARGE SCALE GENOMIC DNA]</scope>
    <source>
        <strain evidence="14">MX1 / ATCC 50154</strain>
    </source>
</reference>
<keyword evidence="4 12" id="KW-0812">Transmembrane</keyword>
<evidence type="ECO:0000256" key="1">
    <source>
        <dbReference type="ARBA" id="ARBA00004572"/>
    </source>
</evidence>
<dbReference type="STRING" id="81824.A9V1G1"/>
<evidence type="ECO:0000256" key="8">
    <source>
        <dbReference type="ARBA" id="ARBA00023010"/>
    </source>
</evidence>
<dbReference type="PANTHER" id="PTHR12504:SF0">
    <property type="entry name" value="MITOCHONDRIAL IMPORT RECEPTOR SUBUNIT TOM22 HOMOLOG"/>
    <property type="match status" value="1"/>
</dbReference>
<comment type="similarity">
    <text evidence="2">Belongs to the Tom22 family.</text>
</comment>
<dbReference type="OMA" id="TYVARYS"/>
<keyword evidence="6" id="KW-0653">Protein transport</keyword>
<evidence type="ECO:0000256" key="5">
    <source>
        <dbReference type="ARBA" id="ARBA00022787"/>
    </source>
</evidence>
<sequence>MSVVQGNPAKEELFETVFERIAGLSEMFPESVRNAADRVSSLATTAVGTTFNLGGKFVWVVATSALVMFVPVVYEADQAPLRSKSNQGSPCVMTLQDQYQEQMRQQQQQIMMGKAPMGGPNYQGPAVPDIVPIQITYVARYSS</sequence>
<dbReference type="Pfam" id="PF04281">
    <property type="entry name" value="Tom22"/>
    <property type="match status" value="1"/>
</dbReference>
<dbReference type="Proteomes" id="UP000001357">
    <property type="component" value="Unassembled WGS sequence"/>
</dbReference>
<accession>A9V1G1</accession>